<dbReference type="GO" id="GO:0043565">
    <property type="term" value="F:sequence-specific DNA binding"/>
    <property type="evidence" value="ECO:0007669"/>
    <property type="project" value="InterPro"/>
</dbReference>
<dbReference type="InterPro" id="IPR025662">
    <property type="entry name" value="Sigma_54_int_dom_ATP-bd_1"/>
</dbReference>
<dbReference type="NCBIfam" id="TIGR00229">
    <property type="entry name" value="sensory_box"/>
    <property type="match status" value="1"/>
</dbReference>
<dbReference type="InterPro" id="IPR002197">
    <property type="entry name" value="HTH_Fis"/>
</dbReference>
<dbReference type="PRINTS" id="PR01590">
    <property type="entry name" value="HTHFIS"/>
</dbReference>
<dbReference type="AlphaFoldDB" id="A0A0S2W3E7"/>
<evidence type="ECO:0000256" key="4">
    <source>
        <dbReference type="ARBA" id="ARBA00023125"/>
    </source>
</evidence>
<dbReference type="eggNOG" id="COG3829">
    <property type="taxonomic scope" value="Bacteria"/>
</dbReference>
<evidence type="ECO:0000256" key="2">
    <source>
        <dbReference type="ARBA" id="ARBA00022840"/>
    </source>
</evidence>
<keyword evidence="4" id="KW-0238">DNA-binding</keyword>
<accession>A0A0S2W3E7</accession>
<dbReference type="InterPro" id="IPR058031">
    <property type="entry name" value="AAA_lid_NorR"/>
</dbReference>
<dbReference type="PANTHER" id="PTHR32071">
    <property type="entry name" value="TRANSCRIPTIONAL REGULATORY PROTEIN"/>
    <property type="match status" value="1"/>
</dbReference>
<keyword evidence="5" id="KW-0804">Transcription</keyword>
<dbReference type="Proteomes" id="UP000064844">
    <property type="component" value="Chromosome"/>
</dbReference>
<keyword evidence="3" id="KW-0805">Transcription regulation</keyword>
<dbReference type="SMART" id="SM00382">
    <property type="entry name" value="AAA"/>
    <property type="match status" value="1"/>
</dbReference>
<evidence type="ECO:0000256" key="1">
    <source>
        <dbReference type="ARBA" id="ARBA00022741"/>
    </source>
</evidence>
<dbReference type="CDD" id="cd00130">
    <property type="entry name" value="PAS"/>
    <property type="match status" value="1"/>
</dbReference>
<gene>
    <name evidence="8" type="ORF">IB211_01464c</name>
</gene>
<reference evidence="8 9" key="1">
    <citation type="journal article" date="2015" name="Nat. Commun.">
        <title>Production of butyrate from lysine and the Amadori product fructoselysine by a human gut commensal.</title>
        <authorList>
            <person name="Bui T.P."/>
            <person name="Ritari J."/>
            <person name="Boeren S."/>
            <person name="de Waard P."/>
            <person name="Plugge C.M."/>
            <person name="de Vos W.M."/>
        </authorList>
    </citation>
    <scope>NUCLEOTIDE SEQUENCE [LARGE SCALE GENOMIC DNA]</scope>
    <source>
        <strain evidence="8 9">AF211</strain>
    </source>
</reference>
<dbReference type="RefSeq" id="WP_058117603.1">
    <property type="nucleotide sequence ID" value="NZ_CP011307.1"/>
</dbReference>
<proteinExistence type="predicted"/>
<reference evidence="9" key="2">
    <citation type="submission" date="2015-04" db="EMBL/GenBank/DDBJ databases">
        <title>A butyrogenic pathway from the amino acid lysine in a human gut commensal.</title>
        <authorList>
            <person name="de Vos W.M."/>
            <person name="Bui N.T.P."/>
            <person name="Plugge C.M."/>
            <person name="Ritari J."/>
        </authorList>
    </citation>
    <scope>NUCLEOTIDE SEQUENCE [LARGE SCALE GENOMIC DNA]</scope>
    <source>
        <strain evidence="9">AF211</strain>
    </source>
</reference>
<dbReference type="FunFam" id="3.40.50.300:FF:000006">
    <property type="entry name" value="DNA-binding transcriptional regulator NtrC"/>
    <property type="match status" value="1"/>
</dbReference>
<organism evidence="8 9">
    <name type="scientific">Intestinimonas butyriciproducens</name>
    <dbReference type="NCBI Taxonomy" id="1297617"/>
    <lineage>
        <taxon>Bacteria</taxon>
        <taxon>Bacillati</taxon>
        <taxon>Bacillota</taxon>
        <taxon>Clostridia</taxon>
        <taxon>Eubacteriales</taxon>
        <taxon>Intestinimonas</taxon>
    </lineage>
</organism>
<sequence>MPEQGIARYKYIFDEILRMTDDGFIVVDRDGIVTDINDQYCDFLGKPREEIVGYPIQKTISNSKMVDIVNRRYREELALHKFLPGESKENDNNFLLVSRSCVCDSEDRAVAGVAQVKFRLQTLDSAKRLMSEYAELEFYKEEYRKAGNCKISFDSIVGTSEAFLEKKRLGLKAAWTDFAVLLTGETGTGKELFARAIHNASNRADKPMVSINCAAIPSELLESELFGYADGAFTGARKGGKPGKFQLANGGTLFLDEIGDMPLNMQAKILRTLQESEVEPVGGSGPVPVDVRVISATRQNLPKLIESGDFREDLYYRLNVINIEIPSLRERRGDILDLSNHFLSQLNQEFQRTTVLSPEVKRCFVSYQWPGNVRELDNVIKGAYATCDGFTIDLTDLPGKMSPPKDSLLMDSRKQLAELMNDYEREVILAVLRDKGGNCQRTAEELGIHRSALYKKMNKLGIDPATIPHRQTSKLLPE</sequence>
<dbReference type="GO" id="GO:0006355">
    <property type="term" value="P:regulation of DNA-templated transcription"/>
    <property type="evidence" value="ECO:0007669"/>
    <property type="project" value="InterPro"/>
</dbReference>
<protein>
    <submittedName>
        <fullName evidence="8">Transcriptional regulator</fullName>
    </submittedName>
</protein>
<dbReference type="InterPro" id="IPR003593">
    <property type="entry name" value="AAA+_ATPase"/>
</dbReference>
<keyword evidence="1" id="KW-0547">Nucleotide-binding</keyword>
<dbReference type="Gene3D" id="3.30.450.20">
    <property type="entry name" value="PAS domain"/>
    <property type="match status" value="1"/>
</dbReference>
<dbReference type="Pfam" id="PF25601">
    <property type="entry name" value="AAA_lid_14"/>
    <property type="match status" value="1"/>
</dbReference>
<dbReference type="InterPro" id="IPR009057">
    <property type="entry name" value="Homeodomain-like_sf"/>
</dbReference>
<dbReference type="Pfam" id="PF00989">
    <property type="entry name" value="PAS"/>
    <property type="match status" value="1"/>
</dbReference>
<dbReference type="InterPro" id="IPR035965">
    <property type="entry name" value="PAS-like_dom_sf"/>
</dbReference>
<dbReference type="InterPro" id="IPR025943">
    <property type="entry name" value="Sigma_54_int_dom_ATP-bd_2"/>
</dbReference>
<dbReference type="PROSITE" id="PS00676">
    <property type="entry name" value="SIGMA54_INTERACT_2"/>
    <property type="match status" value="1"/>
</dbReference>
<keyword evidence="9" id="KW-1185">Reference proteome</keyword>
<dbReference type="KEGG" id="ibu:IB211_01464c"/>
<dbReference type="InterPro" id="IPR013767">
    <property type="entry name" value="PAS_fold"/>
</dbReference>
<name>A0A0S2W3E7_9FIRM</name>
<dbReference type="InterPro" id="IPR025944">
    <property type="entry name" value="Sigma_54_int_dom_CS"/>
</dbReference>
<feature type="domain" description="Sigma-54 factor interaction" evidence="6">
    <location>
        <begin position="156"/>
        <end position="385"/>
    </location>
</feature>
<dbReference type="Gene3D" id="1.10.10.60">
    <property type="entry name" value="Homeodomain-like"/>
    <property type="match status" value="1"/>
</dbReference>
<dbReference type="Gene3D" id="3.40.50.300">
    <property type="entry name" value="P-loop containing nucleotide triphosphate hydrolases"/>
    <property type="match status" value="1"/>
</dbReference>
<dbReference type="STRING" id="1297617.IB211_01464c"/>
<dbReference type="SUPFAM" id="SSF55785">
    <property type="entry name" value="PYP-like sensor domain (PAS domain)"/>
    <property type="match status" value="1"/>
</dbReference>
<dbReference type="Pfam" id="PF02954">
    <property type="entry name" value="HTH_8"/>
    <property type="match status" value="1"/>
</dbReference>
<keyword evidence="2" id="KW-0067">ATP-binding</keyword>
<dbReference type="SMART" id="SM00091">
    <property type="entry name" value="PAS"/>
    <property type="match status" value="1"/>
</dbReference>
<dbReference type="EMBL" id="CP011307">
    <property type="protein sequence ID" value="ALP93857.1"/>
    <property type="molecule type" value="Genomic_DNA"/>
</dbReference>
<dbReference type="Pfam" id="PF00158">
    <property type="entry name" value="Sigma54_activat"/>
    <property type="match status" value="1"/>
</dbReference>
<dbReference type="PROSITE" id="PS00688">
    <property type="entry name" value="SIGMA54_INTERACT_3"/>
    <property type="match status" value="1"/>
</dbReference>
<dbReference type="PROSITE" id="PS50045">
    <property type="entry name" value="SIGMA54_INTERACT_4"/>
    <property type="match status" value="1"/>
</dbReference>
<dbReference type="PROSITE" id="PS00675">
    <property type="entry name" value="SIGMA54_INTERACT_1"/>
    <property type="match status" value="1"/>
</dbReference>
<dbReference type="SUPFAM" id="SSF46689">
    <property type="entry name" value="Homeodomain-like"/>
    <property type="match status" value="1"/>
</dbReference>
<dbReference type="InterPro" id="IPR002078">
    <property type="entry name" value="Sigma_54_int"/>
</dbReference>
<evidence type="ECO:0000313" key="9">
    <source>
        <dbReference type="Proteomes" id="UP000064844"/>
    </source>
</evidence>
<evidence type="ECO:0000259" key="6">
    <source>
        <dbReference type="PROSITE" id="PS50045"/>
    </source>
</evidence>
<evidence type="ECO:0000313" key="8">
    <source>
        <dbReference type="EMBL" id="ALP93857.1"/>
    </source>
</evidence>
<feature type="domain" description="PAS" evidence="7">
    <location>
        <begin position="9"/>
        <end position="53"/>
    </location>
</feature>
<dbReference type="GO" id="GO:0005524">
    <property type="term" value="F:ATP binding"/>
    <property type="evidence" value="ECO:0007669"/>
    <property type="project" value="UniProtKB-KW"/>
</dbReference>
<dbReference type="Gene3D" id="1.10.8.60">
    <property type="match status" value="1"/>
</dbReference>
<dbReference type="PROSITE" id="PS50112">
    <property type="entry name" value="PAS"/>
    <property type="match status" value="1"/>
</dbReference>
<evidence type="ECO:0000256" key="5">
    <source>
        <dbReference type="ARBA" id="ARBA00023163"/>
    </source>
</evidence>
<dbReference type="CDD" id="cd00009">
    <property type="entry name" value="AAA"/>
    <property type="match status" value="1"/>
</dbReference>
<dbReference type="InterPro" id="IPR000014">
    <property type="entry name" value="PAS"/>
</dbReference>
<evidence type="ECO:0000256" key="3">
    <source>
        <dbReference type="ARBA" id="ARBA00023015"/>
    </source>
</evidence>
<dbReference type="InterPro" id="IPR027417">
    <property type="entry name" value="P-loop_NTPase"/>
</dbReference>
<dbReference type="SUPFAM" id="SSF52540">
    <property type="entry name" value="P-loop containing nucleoside triphosphate hydrolases"/>
    <property type="match status" value="1"/>
</dbReference>
<evidence type="ECO:0000259" key="7">
    <source>
        <dbReference type="PROSITE" id="PS50112"/>
    </source>
</evidence>